<dbReference type="AlphaFoldDB" id="A0A493TJ84"/>
<dbReference type="Ensembl" id="ENSAPLT00000043296.1">
    <property type="protein sequence ID" value="ENSAPLP00000025909.1"/>
    <property type="gene ID" value="ENSAPLG00000014627.2"/>
</dbReference>
<reference evidence="2 3" key="1">
    <citation type="submission" date="2017-10" db="EMBL/GenBank/DDBJ databases">
        <title>A new Pekin duck reference genome.</title>
        <authorList>
            <person name="Hou Z.-C."/>
            <person name="Zhou Z.-K."/>
            <person name="Zhu F."/>
            <person name="Hou S.-S."/>
        </authorList>
    </citation>
    <scope>NUCLEOTIDE SEQUENCE [LARGE SCALE GENOMIC DNA]</scope>
</reference>
<reference evidence="2" key="2">
    <citation type="submission" date="2025-08" db="UniProtKB">
        <authorList>
            <consortium name="Ensembl"/>
        </authorList>
    </citation>
    <scope>IDENTIFICATION</scope>
</reference>
<sequence length="659" mass="69415">MHRQETVDCLKKFNARRKLKGAILTTMLATRNFSGGKSGGNKKNDGVKVSPLLPAPALPCRRWGPRGTVRFEGWLLAQLSPRVPGPPVCPRASGAAWRLCSAAREGAGAAASSRRVASGCGFRPCGGGHISPIPLWSCCWRWWGWARLSPSSVLSPGGTRVCLTLPVLLPAPCAHCRQSTGALQLGDALESSRCSEGCRALGLPQLFSRTRWLLEAGESCWQQGELGLASCHPSAGGTAHVEVLLSLPVPPRTQTAENLCDRIPTAQGRDARWEAQLQDPGCSTACFFFFPPSLLSGPCCWIVRGAGFGKGRALGWFLPSFVQKSNPQGLGPQKTLQTRAQLHAHTPHCGPAALCCNMKLLGCIAPRGRCLGPRCRGAACLPGQHCGSGTAALAQRGQPPGEPPEASCQPCQPSSAALHHRGRDPPGRGGSVRAAGAQGTATTSCVFQHWRLERLCRAWRRRRQSRARLIPHELWCWAPPALPSPPPPAQPGGDVQRNPLTGGKTEGQGGLAAAGEALVATVGTWRMPGHRRVLFVPFHLAGKARQEPGKVGGWVGSWGGKGKGAACVESRAGVSMTHGSMWEELSPPGETSCAGLPRGSRHLPASKHPPGEVPLTETIHGTRNSSPTPAQGSPGGSAGPSSSDTFTALCSVPSRHIVN</sequence>
<feature type="region of interest" description="Disordered" evidence="1">
    <location>
        <begin position="392"/>
        <end position="435"/>
    </location>
</feature>
<feature type="region of interest" description="Disordered" evidence="1">
    <location>
        <begin position="580"/>
        <end position="647"/>
    </location>
</feature>
<dbReference type="Proteomes" id="UP000016666">
    <property type="component" value="Chromosome 14"/>
</dbReference>
<accession>A0A493TJ84</accession>
<evidence type="ECO:0000313" key="3">
    <source>
        <dbReference type="Proteomes" id="UP000016666"/>
    </source>
</evidence>
<dbReference type="STRING" id="8840.ENSAPLP00000025909"/>
<name>A0A493TJ84_ANAPP</name>
<evidence type="ECO:0000256" key="1">
    <source>
        <dbReference type="SAM" id="MobiDB-lite"/>
    </source>
</evidence>
<organism evidence="2 3">
    <name type="scientific">Anas platyrhynchos platyrhynchos</name>
    <name type="common">Northern mallard</name>
    <dbReference type="NCBI Taxonomy" id="8840"/>
    <lineage>
        <taxon>Eukaryota</taxon>
        <taxon>Metazoa</taxon>
        <taxon>Chordata</taxon>
        <taxon>Craniata</taxon>
        <taxon>Vertebrata</taxon>
        <taxon>Euteleostomi</taxon>
        <taxon>Archelosauria</taxon>
        <taxon>Archosauria</taxon>
        <taxon>Dinosauria</taxon>
        <taxon>Saurischia</taxon>
        <taxon>Theropoda</taxon>
        <taxon>Coelurosauria</taxon>
        <taxon>Aves</taxon>
        <taxon>Neognathae</taxon>
        <taxon>Galloanserae</taxon>
        <taxon>Anseriformes</taxon>
        <taxon>Anatidae</taxon>
        <taxon>Anatinae</taxon>
        <taxon>Anas</taxon>
    </lineage>
</organism>
<reference evidence="2" key="3">
    <citation type="submission" date="2025-09" db="UniProtKB">
        <authorList>
            <consortium name="Ensembl"/>
        </authorList>
    </citation>
    <scope>IDENTIFICATION</scope>
</reference>
<feature type="region of interest" description="Disordered" evidence="1">
    <location>
        <begin position="484"/>
        <end position="509"/>
    </location>
</feature>
<keyword evidence="3" id="KW-1185">Reference proteome</keyword>
<protein>
    <submittedName>
        <fullName evidence="2">Uncharacterized protein</fullName>
    </submittedName>
</protein>
<proteinExistence type="predicted"/>
<dbReference type="Gene3D" id="6.10.140.620">
    <property type="match status" value="1"/>
</dbReference>
<evidence type="ECO:0000313" key="2">
    <source>
        <dbReference type="Ensembl" id="ENSAPLP00000025909.1"/>
    </source>
</evidence>